<feature type="compositionally biased region" description="Polar residues" evidence="1">
    <location>
        <begin position="525"/>
        <end position="535"/>
    </location>
</feature>
<feature type="compositionally biased region" description="Low complexity" evidence="1">
    <location>
        <begin position="78"/>
        <end position="96"/>
    </location>
</feature>
<keyword evidence="3" id="KW-1185">Reference proteome</keyword>
<feature type="compositionally biased region" description="Low complexity" evidence="1">
    <location>
        <begin position="488"/>
        <end position="503"/>
    </location>
</feature>
<feature type="region of interest" description="Disordered" evidence="1">
    <location>
        <begin position="571"/>
        <end position="676"/>
    </location>
</feature>
<feature type="compositionally biased region" description="Basic and acidic residues" evidence="1">
    <location>
        <begin position="647"/>
        <end position="657"/>
    </location>
</feature>
<dbReference type="Proteomes" id="UP001296104">
    <property type="component" value="Unassembled WGS sequence"/>
</dbReference>
<feature type="compositionally biased region" description="Polar residues" evidence="1">
    <location>
        <begin position="101"/>
        <end position="125"/>
    </location>
</feature>
<feature type="compositionally biased region" description="Basic and acidic residues" evidence="1">
    <location>
        <begin position="126"/>
        <end position="135"/>
    </location>
</feature>
<dbReference type="AlphaFoldDB" id="A0AAI8W0L6"/>
<name>A0AAI8W0L6_9PEZI</name>
<comment type="caution">
    <text evidence="2">The sequence shown here is derived from an EMBL/GenBank/DDBJ whole genome shotgun (WGS) entry which is preliminary data.</text>
</comment>
<evidence type="ECO:0000313" key="3">
    <source>
        <dbReference type="Proteomes" id="UP001296104"/>
    </source>
</evidence>
<proteinExistence type="predicted"/>
<feature type="compositionally biased region" description="Pro residues" evidence="1">
    <location>
        <begin position="621"/>
        <end position="630"/>
    </location>
</feature>
<organism evidence="2 3">
    <name type="scientific">Lecanosticta acicola</name>
    <dbReference type="NCBI Taxonomy" id="111012"/>
    <lineage>
        <taxon>Eukaryota</taxon>
        <taxon>Fungi</taxon>
        <taxon>Dikarya</taxon>
        <taxon>Ascomycota</taxon>
        <taxon>Pezizomycotina</taxon>
        <taxon>Dothideomycetes</taxon>
        <taxon>Dothideomycetidae</taxon>
        <taxon>Mycosphaerellales</taxon>
        <taxon>Mycosphaerellaceae</taxon>
        <taxon>Lecanosticta</taxon>
    </lineage>
</organism>
<accession>A0AAI8W0L6</accession>
<feature type="region of interest" description="Disordered" evidence="1">
    <location>
        <begin position="53"/>
        <end position="163"/>
    </location>
</feature>
<sequence>MQFNGYYYSPQNGYDQFSGLQAFHDAVRRPDAGPSNSTGHGYGYVQGDVQQNTQQHMSPPNQQQAQSQPIIHPPPQQTPQFLPQLPQTQLLPQQHTPRQDPPQTAQVSTQRNTSVSTEQRNSDQTTARDTERKNEQNGNQNADQDKEQDKDHRSRGQQLNMPPVVGSMMHYANKHVKYRPFPPDIMAVREKLFKMDEPFLLDSQQIADYWPHMSNVWGRSTRPSVEPNGTVVEVWECRIRRRVESKGNKYGARQGTGMRNRLNKDNILGDSEACTPRIRVVSYTKHAENPEEHCGPPGFLNCKCLAEWAHFERTTTTRNKALQHTHDLDVCDRYKRTDGLMYCCKLKVEEHYTLPAVMRWIKEKFGHISNEVEYIQKHDIANVSRPWKQAHKGEEMRSQITEDTDADKRRKHCLDAIVSNPADRLREALSEVCKRIPEAMDIVIPFLDMTSADREDFPEISHGQSIKIPFPGLPHKRMLLYETSASVPASAPTSTPARPSFAAGASTPHSAPQPANNWPPPQPSYTAPVNPQIITLQPAPGPTATNATRASLPDVRSACMTDPETTHKAFIEASSALPPSVPRPYTSQHTRMPLQPIDRARNSGQPWRPLSVTHPVANGPAPRPRIPPAPLMQERPAWAQPVVPQKRSMEHPPERSRKSLPATPDQPRADGPSLVNEIASQLRKELAAS</sequence>
<evidence type="ECO:0000256" key="1">
    <source>
        <dbReference type="SAM" id="MobiDB-lite"/>
    </source>
</evidence>
<feature type="compositionally biased region" description="Basic and acidic residues" evidence="1">
    <location>
        <begin position="143"/>
        <end position="154"/>
    </location>
</feature>
<dbReference type="EMBL" id="CAVMBE010000001">
    <property type="protein sequence ID" value="CAK3748111.1"/>
    <property type="molecule type" value="Genomic_DNA"/>
</dbReference>
<reference evidence="2" key="1">
    <citation type="submission" date="2023-11" db="EMBL/GenBank/DDBJ databases">
        <authorList>
            <person name="Alioto T."/>
            <person name="Alioto T."/>
            <person name="Gomez Garrido J."/>
        </authorList>
    </citation>
    <scope>NUCLEOTIDE SEQUENCE</scope>
</reference>
<gene>
    <name evidence="2" type="ORF">LECACI_7A000150</name>
</gene>
<feature type="compositionally biased region" description="Low complexity" evidence="1">
    <location>
        <begin position="59"/>
        <end position="70"/>
    </location>
</feature>
<protein>
    <submittedName>
        <fullName evidence="2">Uncharacterized protein</fullName>
    </submittedName>
</protein>
<evidence type="ECO:0000313" key="2">
    <source>
        <dbReference type="EMBL" id="CAK3748111.1"/>
    </source>
</evidence>
<feature type="region of interest" description="Disordered" evidence="1">
    <location>
        <begin position="488"/>
        <end position="554"/>
    </location>
</feature>